<comment type="caution">
    <text evidence="4">The sequence shown here is derived from an EMBL/GenBank/DDBJ whole genome shotgun (WGS) entry which is preliminary data.</text>
</comment>
<dbReference type="Proteomes" id="UP001201163">
    <property type="component" value="Unassembled WGS sequence"/>
</dbReference>
<dbReference type="EMBL" id="JAKELL010000201">
    <property type="protein sequence ID" value="KAH8978831.1"/>
    <property type="molecule type" value="Genomic_DNA"/>
</dbReference>
<proteinExistence type="predicted"/>
<keyword evidence="1" id="KW-0479">Metal-binding</keyword>
<feature type="region of interest" description="Disordered" evidence="2">
    <location>
        <begin position="17"/>
        <end position="90"/>
    </location>
</feature>
<feature type="domain" description="C2H2-type" evidence="3">
    <location>
        <begin position="217"/>
        <end position="246"/>
    </location>
</feature>
<name>A0AAD4L3K3_9AGAM</name>
<keyword evidence="1" id="KW-0862">Zinc</keyword>
<sequence length="307" mass="34313">MVSALTTSDIILGKRARSNGMDGTVDNGHLEAEGHDPRPRKKGKGLSKTRGILEVAGPSSKAQHKPATRDPKEGKNRISKAMRRGARGHAATNAQGLYDRFLPGPSVQQELTEAITQGLTWVEESGQGEEPRWMGGTAQQQQYTQNSVGVEEGRPLFSIPKSLRERYSKLLAATEADWERGAVNELRCQLCPGARFSAWEGFKRHCDTTRVHPWDIYICDRCGDYFGRSDSFMRHSRRRPRVCQKAVPERAGAKGRDIRRLHENFKAQMVRCLDDGGDIGVPFFRIIKAKYPSSSKNAVEDTPSEYD</sequence>
<evidence type="ECO:0000256" key="2">
    <source>
        <dbReference type="SAM" id="MobiDB-lite"/>
    </source>
</evidence>
<feature type="compositionally biased region" description="Basic and acidic residues" evidence="2">
    <location>
        <begin position="67"/>
        <end position="76"/>
    </location>
</feature>
<keyword evidence="1" id="KW-0863">Zinc-finger</keyword>
<dbReference type="InterPro" id="IPR013087">
    <property type="entry name" value="Znf_C2H2_type"/>
</dbReference>
<feature type="compositionally biased region" description="Basic and acidic residues" evidence="2">
    <location>
        <begin position="28"/>
        <end position="37"/>
    </location>
</feature>
<dbReference type="GO" id="GO:0008270">
    <property type="term" value="F:zinc ion binding"/>
    <property type="evidence" value="ECO:0007669"/>
    <property type="project" value="UniProtKB-KW"/>
</dbReference>
<dbReference type="PROSITE" id="PS50157">
    <property type="entry name" value="ZINC_FINGER_C2H2_2"/>
    <property type="match status" value="1"/>
</dbReference>
<feature type="compositionally biased region" description="Basic residues" evidence="2">
    <location>
        <begin position="77"/>
        <end position="87"/>
    </location>
</feature>
<gene>
    <name evidence="4" type="ORF">EDB92DRAFT_526701</name>
</gene>
<keyword evidence="5" id="KW-1185">Reference proteome</keyword>
<organism evidence="4 5">
    <name type="scientific">Lactarius akahatsu</name>
    <dbReference type="NCBI Taxonomy" id="416441"/>
    <lineage>
        <taxon>Eukaryota</taxon>
        <taxon>Fungi</taxon>
        <taxon>Dikarya</taxon>
        <taxon>Basidiomycota</taxon>
        <taxon>Agaricomycotina</taxon>
        <taxon>Agaricomycetes</taxon>
        <taxon>Russulales</taxon>
        <taxon>Russulaceae</taxon>
        <taxon>Lactarius</taxon>
    </lineage>
</organism>
<accession>A0AAD4L3K3</accession>
<feature type="compositionally biased region" description="Basic residues" evidence="2">
    <location>
        <begin position="38"/>
        <end position="47"/>
    </location>
</feature>
<protein>
    <recommendedName>
        <fullName evidence="3">C2H2-type domain-containing protein</fullName>
    </recommendedName>
</protein>
<evidence type="ECO:0000256" key="1">
    <source>
        <dbReference type="PROSITE-ProRule" id="PRU00042"/>
    </source>
</evidence>
<evidence type="ECO:0000259" key="3">
    <source>
        <dbReference type="PROSITE" id="PS50157"/>
    </source>
</evidence>
<evidence type="ECO:0000313" key="4">
    <source>
        <dbReference type="EMBL" id="KAH8978831.1"/>
    </source>
</evidence>
<evidence type="ECO:0000313" key="5">
    <source>
        <dbReference type="Proteomes" id="UP001201163"/>
    </source>
</evidence>
<reference evidence="4" key="1">
    <citation type="submission" date="2022-01" db="EMBL/GenBank/DDBJ databases">
        <title>Comparative genomics reveals a dynamic genome evolution in the ectomycorrhizal milk-cap (Lactarius) mushrooms.</title>
        <authorList>
            <consortium name="DOE Joint Genome Institute"/>
            <person name="Lebreton A."/>
            <person name="Tang N."/>
            <person name="Kuo A."/>
            <person name="LaButti K."/>
            <person name="Drula E."/>
            <person name="Barry K."/>
            <person name="Clum A."/>
            <person name="Lipzen A."/>
            <person name="Mousain D."/>
            <person name="Ng V."/>
            <person name="Wang R."/>
            <person name="Wang X."/>
            <person name="Dai Y."/>
            <person name="Henrissat B."/>
            <person name="Grigoriev I.V."/>
            <person name="Guerin-Laguette A."/>
            <person name="Yu F."/>
            <person name="Martin F.M."/>
        </authorList>
    </citation>
    <scope>NUCLEOTIDE SEQUENCE</scope>
    <source>
        <strain evidence="4">QP</strain>
    </source>
</reference>
<dbReference type="AlphaFoldDB" id="A0AAD4L3K3"/>